<dbReference type="PANTHER" id="PTHR41694">
    <property type="entry name" value="ENDOGENOUS RETROVIRUS GROUP K MEMBER POL PROTEIN"/>
    <property type="match status" value="1"/>
</dbReference>
<dbReference type="AlphaFoldDB" id="A0ABC9YD46"/>
<keyword evidence="3" id="KW-0808">Transferase</keyword>
<dbReference type="InterPro" id="IPR043502">
    <property type="entry name" value="DNA/RNA_pol_sf"/>
</dbReference>
<proteinExistence type="inferred from homology"/>
<gene>
    <name evidence="10" type="ORF">GRJ2_003216900</name>
</gene>
<dbReference type="Gene3D" id="3.10.10.10">
    <property type="entry name" value="HIV Type 1 Reverse Transcriptase, subunit A, domain 1"/>
    <property type="match status" value="1"/>
</dbReference>
<evidence type="ECO:0000313" key="11">
    <source>
        <dbReference type="Proteomes" id="UP001623348"/>
    </source>
</evidence>
<keyword evidence="4" id="KW-0548">Nucleotidyltransferase</keyword>
<reference evidence="10 11" key="1">
    <citation type="submission" date="2024-06" db="EMBL/GenBank/DDBJ databases">
        <title>The draft genome of Grus japonensis, version 3.</title>
        <authorList>
            <person name="Nabeshima K."/>
            <person name="Suzuki S."/>
            <person name="Onuma M."/>
        </authorList>
    </citation>
    <scope>NUCLEOTIDE SEQUENCE [LARGE SCALE GENOMIC DNA]</scope>
    <source>
        <strain evidence="10 11">451A</strain>
    </source>
</reference>
<evidence type="ECO:0000256" key="3">
    <source>
        <dbReference type="ARBA" id="ARBA00022679"/>
    </source>
</evidence>
<feature type="domain" description="Reverse transcriptase" evidence="9">
    <location>
        <begin position="53"/>
        <end position="246"/>
    </location>
</feature>
<accession>A0ABC9YD46</accession>
<comment type="similarity">
    <text evidence="1">Belongs to the beta type-B retroviral polymerase family. HERV class-II K(HML-2) pol subfamily.</text>
</comment>
<dbReference type="EC" id="3.1.26.4" evidence="2"/>
<dbReference type="InterPro" id="IPR043128">
    <property type="entry name" value="Rev_trsase/Diguanyl_cyclase"/>
</dbReference>
<evidence type="ECO:0000259" key="9">
    <source>
        <dbReference type="PROSITE" id="PS50878"/>
    </source>
</evidence>
<keyword evidence="5" id="KW-0540">Nuclease</keyword>
<keyword evidence="8" id="KW-0695">RNA-directed DNA polymerase</keyword>
<dbReference type="SUPFAM" id="SSF56672">
    <property type="entry name" value="DNA/RNA polymerases"/>
    <property type="match status" value="1"/>
</dbReference>
<organism evidence="10 11">
    <name type="scientific">Grus japonensis</name>
    <name type="common">Japanese crane</name>
    <name type="synonym">Red-crowned crane</name>
    <dbReference type="NCBI Taxonomy" id="30415"/>
    <lineage>
        <taxon>Eukaryota</taxon>
        <taxon>Metazoa</taxon>
        <taxon>Chordata</taxon>
        <taxon>Craniata</taxon>
        <taxon>Vertebrata</taxon>
        <taxon>Euteleostomi</taxon>
        <taxon>Archelosauria</taxon>
        <taxon>Archosauria</taxon>
        <taxon>Dinosauria</taxon>
        <taxon>Saurischia</taxon>
        <taxon>Theropoda</taxon>
        <taxon>Coelurosauria</taxon>
        <taxon>Aves</taxon>
        <taxon>Neognathae</taxon>
        <taxon>Neoaves</taxon>
        <taxon>Gruiformes</taxon>
        <taxon>Gruidae</taxon>
        <taxon>Grus</taxon>
    </lineage>
</organism>
<sequence length="624" mass="71165">MDHDNNDTFLTRATDVQPPLKLTWLSDEPVWVDQWPLKGERLERAHELVQEQLQLGHIVPSTSPWNTPIFVIPKKSGKWRLLQDLRAINAVMAPMGALQPGTPNPTMIPDNWHLKVIDLKDCFFTIHLHPEDCVRFAFSVPVINNDRPMQWFHWVVLPQGMKNSPTICQIVVSEALSNIRKTYDAIMLYHYMDDILLAVETESSLSRVFDSLVAELRRYGLQIATEKDWGVEHITGIPRSPTGQAIIEGPYWIPARRGDKKHYLLNVIAVLGREQIALEVAGETGDVERDSGIECTLSKFADDTKLSGAVDTTEGQDAIQRDLDKLEKWAHVNLMRFNKAKCKVIDSPTSGEVLLDLLLTNTDEPIGEVKISGSLGCSDDALVEFIILRDMGQVKSKIKILNFKRVNFQSFKQLVDETLWETTLRDKGAEQSWRLFKDVFLRAQEFSVPMCKKSGKEGRRPAWLSKDLLVKLDCKKEMHRQWNQGHVSWEEYRDAARIMEQILLEDMSKHVEDREGIRDSQHGFTKGKSCLNNLVAFYDGATALVDKGRATDVIYLDFCKAFDMVPHNILDYKLERDGFDGWTVRWIRNWLDGSVQRLLVSGSMSKWKPVTSGVPQVSPSSVRT</sequence>
<dbReference type="Gene3D" id="3.30.70.270">
    <property type="match status" value="1"/>
</dbReference>
<evidence type="ECO:0000256" key="7">
    <source>
        <dbReference type="ARBA" id="ARBA00022801"/>
    </source>
</evidence>
<protein>
    <recommendedName>
        <fullName evidence="2">ribonuclease H</fullName>
        <ecNumber evidence="2">3.1.26.4</ecNumber>
    </recommendedName>
</protein>
<evidence type="ECO:0000256" key="4">
    <source>
        <dbReference type="ARBA" id="ARBA00022695"/>
    </source>
</evidence>
<dbReference type="Proteomes" id="UP001623348">
    <property type="component" value="Unassembled WGS sequence"/>
</dbReference>
<keyword evidence="6" id="KW-0255">Endonuclease</keyword>
<evidence type="ECO:0000256" key="6">
    <source>
        <dbReference type="ARBA" id="ARBA00022759"/>
    </source>
</evidence>
<evidence type="ECO:0000256" key="2">
    <source>
        <dbReference type="ARBA" id="ARBA00012180"/>
    </source>
</evidence>
<keyword evidence="11" id="KW-1185">Reference proteome</keyword>
<keyword evidence="7" id="KW-0378">Hydrolase</keyword>
<dbReference type="PROSITE" id="PS50878">
    <property type="entry name" value="RT_POL"/>
    <property type="match status" value="1"/>
</dbReference>
<evidence type="ECO:0000256" key="5">
    <source>
        <dbReference type="ARBA" id="ARBA00022722"/>
    </source>
</evidence>
<dbReference type="InterPro" id="IPR000477">
    <property type="entry name" value="RT_dom"/>
</dbReference>
<evidence type="ECO:0000256" key="8">
    <source>
        <dbReference type="ARBA" id="ARBA00022918"/>
    </source>
</evidence>
<dbReference type="PANTHER" id="PTHR41694:SF3">
    <property type="entry name" value="RNA-DIRECTED DNA POLYMERASE-RELATED"/>
    <property type="match status" value="1"/>
</dbReference>
<dbReference type="Pfam" id="PF00078">
    <property type="entry name" value="RVT_1"/>
    <property type="match status" value="2"/>
</dbReference>
<name>A0ABC9YD46_GRUJA</name>
<dbReference type="GO" id="GO:0003964">
    <property type="term" value="F:RNA-directed DNA polymerase activity"/>
    <property type="evidence" value="ECO:0007669"/>
    <property type="project" value="UniProtKB-KW"/>
</dbReference>
<evidence type="ECO:0000313" key="10">
    <source>
        <dbReference type="EMBL" id="GAB0207512.1"/>
    </source>
</evidence>
<dbReference type="EMBL" id="BAAFJT010000237">
    <property type="protein sequence ID" value="GAB0207512.1"/>
    <property type="molecule type" value="Genomic_DNA"/>
</dbReference>
<evidence type="ECO:0000256" key="1">
    <source>
        <dbReference type="ARBA" id="ARBA00010879"/>
    </source>
</evidence>
<comment type="caution">
    <text evidence="10">The sequence shown here is derived from an EMBL/GenBank/DDBJ whole genome shotgun (WGS) entry which is preliminary data.</text>
</comment>
<dbReference type="GO" id="GO:0004523">
    <property type="term" value="F:RNA-DNA hybrid ribonuclease activity"/>
    <property type="evidence" value="ECO:0007669"/>
    <property type="project" value="UniProtKB-EC"/>
</dbReference>